<proteinExistence type="inferred from homology"/>
<keyword evidence="5 10" id="KW-0418">Kinase</keyword>
<dbReference type="Gene3D" id="3.30.70.141">
    <property type="entry name" value="Nucleoside diphosphate kinase-like domain"/>
    <property type="match status" value="1"/>
</dbReference>
<comment type="catalytic activity">
    <reaction evidence="10">
        <text>a 2'-deoxyribonucleoside 5'-diphosphate + ATP = a 2'-deoxyribonucleoside 5'-triphosphate + ADP</text>
        <dbReference type="Rhea" id="RHEA:44640"/>
        <dbReference type="ChEBI" id="CHEBI:30616"/>
        <dbReference type="ChEBI" id="CHEBI:61560"/>
        <dbReference type="ChEBI" id="CHEBI:73316"/>
        <dbReference type="ChEBI" id="CHEBI:456216"/>
        <dbReference type="EC" id="2.7.4.6"/>
    </reaction>
</comment>
<feature type="binding site" evidence="8">
    <location>
        <position position="90"/>
    </location>
    <ligand>
        <name>ATP</name>
        <dbReference type="ChEBI" id="CHEBI:30616"/>
    </ligand>
</feature>
<dbReference type="InterPro" id="IPR036850">
    <property type="entry name" value="NDK-like_dom_sf"/>
</dbReference>
<dbReference type="GO" id="GO:0046872">
    <property type="term" value="F:metal ion binding"/>
    <property type="evidence" value="ECO:0007669"/>
    <property type="project" value="UniProtKB-KW"/>
</dbReference>
<evidence type="ECO:0000256" key="10">
    <source>
        <dbReference type="RuleBase" id="RU004013"/>
    </source>
</evidence>
<evidence type="ECO:0000256" key="9">
    <source>
        <dbReference type="RuleBase" id="RU004011"/>
    </source>
</evidence>
<feature type="active site" description="Pros-phosphohistidine intermediate" evidence="8">
    <location>
        <position position="123"/>
    </location>
</feature>
<feature type="binding site" evidence="8">
    <location>
        <position position="62"/>
    </location>
    <ligand>
        <name>ATP</name>
        <dbReference type="ChEBI" id="CHEBI:30616"/>
    </ligand>
</feature>
<feature type="binding site" evidence="8">
    <location>
        <position position="120"/>
    </location>
    <ligand>
        <name>ATP</name>
        <dbReference type="ChEBI" id="CHEBI:30616"/>
    </ligand>
</feature>
<dbReference type="InterPro" id="IPR001564">
    <property type="entry name" value="Nucleoside_diP_kinase"/>
</dbReference>
<dbReference type="Pfam" id="PF00334">
    <property type="entry name" value="NDK"/>
    <property type="match status" value="1"/>
</dbReference>
<dbReference type="OrthoDB" id="25346at2759"/>
<evidence type="ECO:0000256" key="6">
    <source>
        <dbReference type="ARBA" id="ARBA00022840"/>
    </source>
</evidence>
<dbReference type="InterPro" id="IPR023005">
    <property type="entry name" value="Nucleoside_diP_kinase_AS"/>
</dbReference>
<dbReference type="HOGENOM" id="CLU_060216_8_0_1"/>
<keyword evidence="2 10" id="KW-0808">Transferase</keyword>
<evidence type="ECO:0000256" key="5">
    <source>
        <dbReference type="ARBA" id="ARBA00022777"/>
    </source>
</evidence>
<keyword evidence="13" id="KW-1185">Reference proteome</keyword>
<comment type="similarity">
    <text evidence="8 9">Belongs to the NDK family.</text>
</comment>
<dbReference type="Proteomes" id="UP000000305">
    <property type="component" value="Unassembled WGS sequence"/>
</dbReference>
<feature type="domain" description="Nucleoside diphosphate kinase-like" evidence="11">
    <location>
        <begin position="5"/>
        <end position="146"/>
    </location>
</feature>
<dbReference type="InterPro" id="IPR034907">
    <property type="entry name" value="NDK-like_dom"/>
</dbReference>
<dbReference type="PRINTS" id="PR01243">
    <property type="entry name" value="NUCDPKINASE"/>
</dbReference>
<evidence type="ECO:0000313" key="13">
    <source>
        <dbReference type="Proteomes" id="UP000000305"/>
    </source>
</evidence>
<dbReference type="GO" id="GO:0006228">
    <property type="term" value="P:UTP biosynthetic process"/>
    <property type="evidence" value="ECO:0007669"/>
    <property type="project" value="InterPro"/>
</dbReference>
<dbReference type="GO" id="GO:0006183">
    <property type="term" value="P:GTP biosynthetic process"/>
    <property type="evidence" value="ECO:0007669"/>
    <property type="project" value="InterPro"/>
</dbReference>
<feature type="binding site" evidence="8">
    <location>
        <position position="110"/>
    </location>
    <ligand>
        <name>ATP</name>
        <dbReference type="ChEBI" id="CHEBI:30616"/>
    </ligand>
</feature>
<name>E9HSI1_DAPPU</name>
<dbReference type="STRING" id="6669.E9HSI1"/>
<accession>E9HSI1</accession>
<comment type="cofactor">
    <cofactor evidence="1">
        <name>Mg(2+)</name>
        <dbReference type="ChEBI" id="CHEBI:18420"/>
    </cofactor>
</comment>
<evidence type="ECO:0000256" key="3">
    <source>
        <dbReference type="ARBA" id="ARBA00022723"/>
    </source>
</evidence>
<dbReference type="AlphaFoldDB" id="E9HSI1"/>
<dbReference type="OMA" id="WRKEECQ"/>
<dbReference type="InterPro" id="IPR037994">
    <property type="entry name" value="NDPk6"/>
</dbReference>
<dbReference type="GO" id="GO:0004550">
    <property type="term" value="F:nucleoside diphosphate kinase activity"/>
    <property type="evidence" value="ECO:0007669"/>
    <property type="project" value="UniProtKB-EC"/>
</dbReference>
<dbReference type="SMART" id="SM00562">
    <property type="entry name" value="NDK"/>
    <property type="match status" value="1"/>
</dbReference>
<dbReference type="PROSITE" id="PS51374">
    <property type="entry name" value="NDPK_LIKE"/>
    <property type="match status" value="1"/>
</dbReference>
<dbReference type="FunCoup" id="E9HSI1">
    <property type="interactions" value="1798"/>
</dbReference>
<keyword evidence="3" id="KW-0479">Metal-binding</keyword>
<dbReference type="PANTHER" id="PTHR46956">
    <property type="entry name" value="NUCLEOSIDE DIPHOSPHATE KINASE 6"/>
    <property type="match status" value="1"/>
</dbReference>
<dbReference type="SUPFAM" id="SSF54919">
    <property type="entry name" value="Nucleoside diphosphate kinase, NDK"/>
    <property type="match status" value="1"/>
</dbReference>
<organism evidence="12 13">
    <name type="scientific">Daphnia pulex</name>
    <name type="common">Water flea</name>
    <dbReference type="NCBI Taxonomy" id="6669"/>
    <lineage>
        <taxon>Eukaryota</taxon>
        <taxon>Metazoa</taxon>
        <taxon>Ecdysozoa</taxon>
        <taxon>Arthropoda</taxon>
        <taxon>Crustacea</taxon>
        <taxon>Branchiopoda</taxon>
        <taxon>Diplostraca</taxon>
        <taxon>Cladocera</taxon>
        <taxon>Anomopoda</taxon>
        <taxon>Daphniidae</taxon>
        <taxon>Daphnia</taxon>
    </lineage>
</organism>
<evidence type="ECO:0000259" key="11">
    <source>
        <dbReference type="SMART" id="SM00562"/>
    </source>
</evidence>
<keyword evidence="7" id="KW-0460">Magnesium</keyword>
<dbReference type="EC" id="2.7.4.6" evidence="10"/>
<feature type="binding site" evidence="8">
    <location>
        <position position="96"/>
    </location>
    <ligand>
        <name>ATP</name>
        <dbReference type="ChEBI" id="CHEBI:30616"/>
    </ligand>
</feature>
<evidence type="ECO:0000256" key="1">
    <source>
        <dbReference type="ARBA" id="ARBA00001946"/>
    </source>
</evidence>
<dbReference type="KEGG" id="dpx:DAPPUDRAFT_231859"/>
<evidence type="ECO:0000256" key="8">
    <source>
        <dbReference type="PROSITE-ProRule" id="PRU00706"/>
    </source>
</evidence>
<evidence type="ECO:0000256" key="4">
    <source>
        <dbReference type="ARBA" id="ARBA00022741"/>
    </source>
</evidence>
<gene>
    <name evidence="12" type="ORF">DAPPUDRAFT_231859</name>
</gene>
<dbReference type="PROSITE" id="PS00469">
    <property type="entry name" value="NDPK"/>
    <property type="match status" value="1"/>
</dbReference>
<evidence type="ECO:0000313" key="12">
    <source>
        <dbReference type="EMBL" id="EFX65305.1"/>
    </source>
</evidence>
<evidence type="ECO:0000256" key="7">
    <source>
        <dbReference type="ARBA" id="ARBA00022842"/>
    </source>
</evidence>
<protein>
    <recommendedName>
        <fullName evidence="10">Nucleoside diphosphate kinase</fullName>
        <ecNumber evidence="10">2.7.4.6</ecNumber>
    </recommendedName>
</protein>
<dbReference type="GO" id="GO:0005524">
    <property type="term" value="F:ATP binding"/>
    <property type="evidence" value="ECO:0007669"/>
    <property type="project" value="UniProtKB-KW"/>
</dbReference>
<dbReference type="PhylomeDB" id="E9HSI1"/>
<sequence>MKNILKLTLAILKPDVVKVPFVVQEIRHRILTAGFYVVQSRSVNLSHQEVEHFYSEHAGRFFHQRLVTFMKSGPIHVHILAHPEAIQLWRQTMGPTKSFITQFEAPETIRGSFGLTDTRNCTHGSDSLASALKEITFFFPKFNYEEWSEKHEPLLRRGECIIDNSTFTHRIK</sequence>
<keyword evidence="4 10" id="KW-0547">Nucleotide-binding</keyword>
<dbReference type="eggNOG" id="KOG0888">
    <property type="taxonomic scope" value="Eukaryota"/>
</dbReference>
<keyword evidence="6 10" id="KW-0067">ATP-binding</keyword>
<dbReference type="InParanoid" id="E9HSI1"/>
<dbReference type="EMBL" id="GL732752">
    <property type="protein sequence ID" value="EFX65305.1"/>
    <property type="molecule type" value="Genomic_DNA"/>
</dbReference>
<dbReference type="PANTHER" id="PTHR46956:SF1">
    <property type="entry name" value="NUCLEOSIDE DIPHOSPHATE KINASE 6"/>
    <property type="match status" value="1"/>
</dbReference>
<dbReference type="GO" id="GO:0006241">
    <property type="term" value="P:CTP biosynthetic process"/>
    <property type="evidence" value="ECO:0007669"/>
    <property type="project" value="InterPro"/>
</dbReference>
<evidence type="ECO:0000256" key="2">
    <source>
        <dbReference type="ARBA" id="ARBA00022679"/>
    </source>
</evidence>
<feature type="binding site" evidence="8">
    <location>
        <position position="13"/>
    </location>
    <ligand>
        <name>ATP</name>
        <dbReference type="ChEBI" id="CHEBI:30616"/>
    </ligand>
</feature>
<reference evidence="12 13" key="1">
    <citation type="journal article" date="2011" name="Science">
        <title>The ecoresponsive genome of Daphnia pulex.</title>
        <authorList>
            <person name="Colbourne J.K."/>
            <person name="Pfrender M.E."/>
            <person name="Gilbert D."/>
            <person name="Thomas W.K."/>
            <person name="Tucker A."/>
            <person name="Oakley T.H."/>
            <person name="Tokishita S."/>
            <person name="Aerts A."/>
            <person name="Arnold G.J."/>
            <person name="Basu M.K."/>
            <person name="Bauer D.J."/>
            <person name="Caceres C.E."/>
            <person name="Carmel L."/>
            <person name="Casola C."/>
            <person name="Choi J.H."/>
            <person name="Detter J.C."/>
            <person name="Dong Q."/>
            <person name="Dusheyko S."/>
            <person name="Eads B.D."/>
            <person name="Frohlich T."/>
            <person name="Geiler-Samerotte K.A."/>
            <person name="Gerlach D."/>
            <person name="Hatcher P."/>
            <person name="Jogdeo S."/>
            <person name="Krijgsveld J."/>
            <person name="Kriventseva E.V."/>
            <person name="Kultz D."/>
            <person name="Laforsch C."/>
            <person name="Lindquist E."/>
            <person name="Lopez J."/>
            <person name="Manak J.R."/>
            <person name="Muller J."/>
            <person name="Pangilinan J."/>
            <person name="Patwardhan R.P."/>
            <person name="Pitluck S."/>
            <person name="Pritham E.J."/>
            <person name="Rechtsteiner A."/>
            <person name="Rho M."/>
            <person name="Rogozin I.B."/>
            <person name="Sakarya O."/>
            <person name="Salamov A."/>
            <person name="Schaack S."/>
            <person name="Shapiro H."/>
            <person name="Shiga Y."/>
            <person name="Skalitzky C."/>
            <person name="Smith Z."/>
            <person name="Souvorov A."/>
            <person name="Sung W."/>
            <person name="Tang Z."/>
            <person name="Tsuchiya D."/>
            <person name="Tu H."/>
            <person name="Vos H."/>
            <person name="Wang M."/>
            <person name="Wolf Y.I."/>
            <person name="Yamagata H."/>
            <person name="Yamada T."/>
            <person name="Ye Y."/>
            <person name="Shaw J.R."/>
            <person name="Andrews J."/>
            <person name="Crease T.J."/>
            <person name="Tang H."/>
            <person name="Lucas S.M."/>
            <person name="Robertson H.M."/>
            <person name="Bork P."/>
            <person name="Koonin E.V."/>
            <person name="Zdobnov E.M."/>
            <person name="Grigoriev I.V."/>
            <person name="Lynch M."/>
            <person name="Boore J.L."/>
        </authorList>
    </citation>
    <scope>NUCLEOTIDE SEQUENCE [LARGE SCALE GENOMIC DNA]</scope>
</reference>